<dbReference type="InterPro" id="IPR012337">
    <property type="entry name" value="RNaseH-like_sf"/>
</dbReference>
<name>A0A915DGB6_9BILA</name>
<dbReference type="Proteomes" id="UP000887574">
    <property type="component" value="Unplaced"/>
</dbReference>
<dbReference type="SUPFAM" id="SSF53098">
    <property type="entry name" value="Ribonuclease H-like"/>
    <property type="match status" value="1"/>
</dbReference>
<reference evidence="3" key="1">
    <citation type="submission" date="2022-11" db="UniProtKB">
        <authorList>
            <consortium name="WormBaseParasite"/>
        </authorList>
    </citation>
    <scope>IDENTIFICATION</scope>
</reference>
<feature type="domain" description="Integrase catalytic" evidence="1">
    <location>
        <begin position="1"/>
        <end position="92"/>
    </location>
</feature>
<evidence type="ECO:0000313" key="2">
    <source>
        <dbReference type="Proteomes" id="UP000887574"/>
    </source>
</evidence>
<evidence type="ECO:0000313" key="3">
    <source>
        <dbReference type="WBParaSite" id="jg19605"/>
    </source>
</evidence>
<dbReference type="AlphaFoldDB" id="A0A915DGB6"/>
<dbReference type="GO" id="GO:0015074">
    <property type="term" value="P:DNA integration"/>
    <property type="evidence" value="ECO:0007669"/>
    <property type="project" value="InterPro"/>
</dbReference>
<dbReference type="PROSITE" id="PS50994">
    <property type="entry name" value="INTEGRASE"/>
    <property type="match status" value="1"/>
</dbReference>
<accession>A0A915DGB6</accession>
<dbReference type="GO" id="GO:0003676">
    <property type="term" value="F:nucleic acid binding"/>
    <property type="evidence" value="ECO:0007669"/>
    <property type="project" value="InterPro"/>
</dbReference>
<protein>
    <submittedName>
        <fullName evidence="3">Integrase catalytic domain-containing protein</fullName>
    </submittedName>
</protein>
<dbReference type="InterPro" id="IPR036397">
    <property type="entry name" value="RNaseH_sf"/>
</dbReference>
<proteinExistence type="predicted"/>
<dbReference type="Gene3D" id="3.30.420.10">
    <property type="entry name" value="Ribonuclease H-like superfamily/Ribonuclease H"/>
    <property type="match status" value="1"/>
</dbReference>
<dbReference type="WBParaSite" id="jg19605">
    <property type="protein sequence ID" value="jg19605"/>
    <property type="gene ID" value="jg19605"/>
</dbReference>
<organism evidence="2 3">
    <name type="scientific">Ditylenchus dipsaci</name>
    <dbReference type="NCBI Taxonomy" id="166011"/>
    <lineage>
        <taxon>Eukaryota</taxon>
        <taxon>Metazoa</taxon>
        <taxon>Ecdysozoa</taxon>
        <taxon>Nematoda</taxon>
        <taxon>Chromadorea</taxon>
        <taxon>Rhabditida</taxon>
        <taxon>Tylenchina</taxon>
        <taxon>Tylenchomorpha</taxon>
        <taxon>Sphaerularioidea</taxon>
        <taxon>Anguinidae</taxon>
        <taxon>Anguininae</taxon>
        <taxon>Ditylenchus</taxon>
    </lineage>
</organism>
<keyword evidence="2" id="KW-1185">Reference proteome</keyword>
<evidence type="ECO:0000259" key="1">
    <source>
        <dbReference type="PROSITE" id="PS50994"/>
    </source>
</evidence>
<dbReference type="InterPro" id="IPR001584">
    <property type="entry name" value="Integrase_cat-core"/>
</dbReference>
<sequence length="92" mass="10738">MIVDMTTVTFLNAFRRFMSRRGKPGKILSDNASQFRLAALSLKKLNKEQEWASTWGQTSQSEEVKKFLAEQRIDWKFMPQFSPWSGGVHERL</sequence>